<name>A0A7S9XDS1_9VIRU</name>
<dbReference type="EMBL" id="MW030545">
    <property type="protein sequence ID" value="QPI16244.1"/>
    <property type="molecule type" value="Genomic_DNA"/>
</dbReference>
<dbReference type="InterPro" id="IPR027417">
    <property type="entry name" value="P-loop_NTPase"/>
</dbReference>
<dbReference type="SUPFAM" id="SSF52540">
    <property type="entry name" value="P-loop containing nucleoside triphosphate hydrolases"/>
    <property type="match status" value="1"/>
</dbReference>
<gene>
    <name evidence="1" type="ORF">NIOZUU157_00127</name>
</gene>
<accession>A0A7S9XDS1</accession>
<organism evidence="1">
    <name type="scientific">Virus NIOZ-UU157</name>
    <dbReference type="NCBI Taxonomy" id="2763269"/>
    <lineage>
        <taxon>Viruses</taxon>
    </lineage>
</organism>
<dbReference type="Gene3D" id="3.40.50.300">
    <property type="entry name" value="P-loop containing nucleotide triphosphate hydrolases"/>
    <property type="match status" value="1"/>
</dbReference>
<dbReference type="Gene3D" id="3.30.420.240">
    <property type="match status" value="1"/>
</dbReference>
<proteinExistence type="predicted"/>
<protein>
    <submittedName>
        <fullName evidence="1">Large terminase protein</fullName>
    </submittedName>
</protein>
<reference evidence="1" key="1">
    <citation type="submission" date="2020-08" db="EMBL/GenBank/DDBJ databases">
        <title>Bridging the membrane lipid divide: bacteria of the FCB group superphylum have the potential to synthesize archaeal ether lipids.</title>
        <authorList>
            <person name="Villanueva L."/>
            <person name="von Meijenfeldt F.A.B."/>
            <person name="Westbye A.B."/>
            <person name="Yadav S."/>
            <person name="Hopmans E.C."/>
            <person name="Dutilh B.E."/>
            <person name="Sinninghe Damste J.S."/>
        </authorList>
    </citation>
    <scope>NUCLEOTIDE SEQUENCE</scope>
    <source>
        <strain evidence="1">NIOZ-UU157</strain>
    </source>
</reference>
<evidence type="ECO:0000313" key="1">
    <source>
        <dbReference type="EMBL" id="QPI16244.1"/>
    </source>
</evidence>
<dbReference type="Pfam" id="PF03237">
    <property type="entry name" value="Terminase_6N"/>
    <property type="match status" value="1"/>
</dbReference>
<sequence length="604" mass="69368">MAKPQAESAGFEFKISKGAESFAWTSHKVEQLMLAIDEGYKPASTPFYEGNPNLRKGNIVFNYTDEEIREIKRCAKDIVYFANTYCTVMTDEGLQTIELRPYQENMLRQFQAERFNICLASRQVGKTICSSIFIAWYSVFNFDKNSLILSNKGATTREIIDKGKTILEHLPFFIKPGTLKWDVFNSKFDNGCRIIGQTTTKKAAIGFTIHLLFMDEFAHIPANFVNTFYENVYPTVSASSNSKVIITSTPNGFNKFYDIYTAADKGLSEYVPFRVDWWDVPGRDDNWMRQEVANLGSDEAFNRQYGNQFIASSSLLLSAASLKKLTQGQIEFEHKEIPEFDDAEIDYSGLLWQPGFNLDEIEEDYNYWVFSVDIAEGAGGDFSVINIFQIKMLDEKDWKGITTPSSFVDFFGIRQVGRFRSNSHTIEEFAKTLYILAFDLFHSENVKLIIEWNMFGGELIKRMETVFPQRNEFDEESVVKFKHRVDARTKQFGLKVKKDNKPIFCQNFKKYISQNKISIYDKDTVKESSTFGKLPNGSYAGQLGNDDLIMTCINSSEFFTTLDFSDFVEEIYDDIDPSIQNKIEEILEKDSKGGNLNFDIYDLV</sequence>